<dbReference type="InterPro" id="IPR006462">
    <property type="entry name" value="MS5"/>
</dbReference>
<feature type="non-terminal residue" evidence="11">
    <location>
        <position position="1"/>
    </location>
</feature>
<dbReference type="Gene3D" id="3.30.1370.10">
    <property type="entry name" value="K Homology domain, type 1"/>
    <property type="match status" value="1"/>
</dbReference>
<protein>
    <recommendedName>
        <fullName evidence="8">KRR-R motif-containing protein 1</fullName>
    </recommendedName>
</protein>
<evidence type="ECO:0000256" key="3">
    <source>
        <dbReference type="ARBA" id="ARBA00022517"/>
    </source>
</evidence>
<dbReference type="PANTHER" id="PTHR12581">
    <property type="entry name" value="HIV-1 REV BINDING PROTEIN 2, 3"/>
    <property type="match status" value="1"/>
</dbReference>
<dbReference type="AlphaFoldDB" id="A0A8S9J0C1"/>
<dbReference type="NCBIfam" id="TIGR01572">
    <property type="entry name" value="A_thl_para_3677"/>
    <property type="match status" value="1"/>
</dbReference>
<organism evidence="11">
    <name type="scientific">Brassica cretica</name>
    <name type="common">Mustard</name>
    <dbReference type="NCBI Taxonomy" id="69181"/>
    <lineage>
        <taxon>Eukaryota</taxon>
        <taxon>Viridiplantae</taxon>
        <taxon>Streptophyta</taxon>
        <taxon>Embryophyta</taxon>
        <taxon>Tracheophyta</taxon>
        <taxon>Spermatophyta</taxon>
        <taxon>Magnoliopsida</taxon>
        <taxon>eudicotyledons</taxon>
        <taxon>Gunneridae</taxon>
        <taxon>Pentapetalae</taxon>
        <taxon>rosids</taxon>
        <taxon>malvids</taxon>
        <taxon>Brassicales</taxon>
        <taxon>Brassicaceae</taxon>
        <taxon>Brassiceae</taxon>
        <taxon>Brassica</taxon>
    </lineage>
</organism>
<dbReference type="FunFam" id="3.30.1370.10:FF:000014">
    <property type="entry name" value="KRR1 small subunit processome component"/>
    <property type="match status" value="1"/>
</dbReference>
<keyword evidence="5" id="KW-0694">RNA-binding</keyword>
<feature type="compositionally biased region" description="Basic and acidic residues" evidence="9">
    <location>
        <begin position="27"/>
        <end position="36"/>
    </location>
</feature>
<evidence type="ECO:0000256" key="8">
    <source>
        <dbReference type="ARBA" id="ARBA00032993"/>
    </source>
</evidence>
<dbReference type="PANTHER" id="PTHR12581:SF0">
    <property type="entry name" value="KRR1 SMALL SUBUNIT PROCESSOME COMPONENT HOMOLOG"/>
    <property type="match status" value="1"/>
</dbReference>
<reference evidence="11" key="1">
    <citation type="submission" date="2019-12" db="EMBL/GenBank/DDBJ databases">
        <title>Genome sequencing and annotation of Brassica cretica.</title>
        <authorList>
            <person name="Studholme D.J."/>
            <person name="Sarris P.F."/>
        </authorList>
    </citation>
    <scope>NUCLEOTIDE SEQUENCE</scope>
    <source>
        <strain evidence="11">PFS-102/07</strain>
        <tissue evidence="11">Leaf</tissue>
    </source>
</reference>
<dbReference type="Pfam" id="PF17903">
    <property type="entry name" value="KH_KRR1_1st"/>
    <property type="match status" value="1"/>
</dbReference>
<evidence type="ECO:0000256" key="6">
    <source>
        <dbReference type="ARBA" id="ARBA00023242"/>
    </source>
</evidence>
<evidence type="ECO:0000313" key="11">
    <source>
        <dbReference type="EMBL" id="KAF2574972.1"/>
    </source>
</evidence>
<keyword evidence="4" id="KW-0698">rRNA processing</keyword>
<sequence length="505" mass="57675">MADVEELKHENQSPEKKPRYKGKHDKPKPWDDDPNIDRWKVEKFDPGWNPTGMLEVSSFSTLFPQYREKYLQDSWPTIESALKQYGVACKLNLVEGSMTVSTTRKTRDPYIIVKARDLIKLLSRSVPAPQAVKILEDEVQCDIIKIGSLVRNKGFDIEGIRGSGLMPFSCQGLSTFTYPYRPLVKRYAKLGLHRYNIKEGTNFELDALIKFNMRSVGACSFLITLAARDTVAGRPMQIFQVRVDENRYGRLDATCTTARIKGETTDGFCLPQPVYGFPGWPSDDGVFDASERFCSVEISKLRSNSWIRLYLELTVYTKDRRISDEDLSKLEIVKVVIETTYDEPPLKAKSSVLYIVFKGLARNGFGEQLERKAIIKSVFDEQTGSLSLMGDLCKSQDDVDQQLESGEYFLNENKKSEKKWQEKQEKQTEKTIEKKRMRDASFVPPEEPVQSSSNSNKYEEGKKELTELTQSLKSKTKELKKQKKTQEKVNAEEYIAVASGDKSSK</sequence>
<evidence type="ECO:0000256" key="7">
    <source>
        <dbReference type="ARBA" id="ARBA00023274"/>
    </source>
</evidence>
<comment type="subcellular location">
    <subcellularLocation>
        <location evidence="1">Nucleus</location>
        <location evidence="1">Nucleolus</location>
    </subcellularLocation>
</comment>
<evidence type="ECO:0000256" key="2">
    <source>
        <dbReference type="ARBA" id="ARBA00009344"/>
    </source>
</evidence>
<keyword evidence="3" id="KW-0690">Ribosome biogenesis</keyword>
<comment type="similarity">
    <text evidence="2">Belongs to the KRR1 family.</text>
</comment>
<dbReference type="Pfam" id="PF04776">
    <property type="entry name" value="protein_MS5"/>
    <property type="match status" value="1"/>
</dbReference>
<feature type="region of interest" description="Disordered" evidence="9">
    <location>
        <begin position="419"/>
        <end position="463"/>
    </location>
</feature>
<name>A0A8S9J0C1_BRACR</name>
<dbReference type="GO" id="GO:0003723">
    <property type="term" value="F:RNA binding"/>
    <property type="evidence" value="ECO:0007669"/>
    <property type="project" value="UniProtKB-KW"/>
</dbReference>
<keyword evidence="6" id="KW-0539">Nucleus</keyword>
<evidence type="ECO:0000259" key="10">
    <source>
        <dbReference type="Pfam" id="PF17903"/>
    </source>
</evidence>
<accession>A0A8S9J0C1</accession>
<gene>
    <name evidence="11" type="ORF">F2Q70_00006452</name>
</gene>
<evidence type="ECO:0000256" key="4">
    <source>
        <dbReference type="ARBA" id="ARBA00022552"/>
    </source>
</evidence>
<feature type="compositionally biased region" description="Basic and acidic residues" evidence="9">
    <location>
        <begin position="419"/>
        <end position="439"/>
    </location>
</feature>
<evidence type="ECO:0000256" key="1">
    <source>
        <dbReference type="ARBA" id="ARBA00004604"/>
    </source>
</evidence>
<dbReference type="EMBL" id="QGKY02001015">
    <property type="protein sequence ID" value="KAF2574972.1"/>
    <property type="molecule type" value="Genomic_DNA"/>
</dbReference>
<dbReference type="InterPro" id="IPR024166">
    <property type="entry name" value="rRNA_assembly_KRR1"/>
</dbReference>
<dbReference type="InterPro" id="IPR041174">
    <property type="entry name" value="KRR1-like_KH1"/>
</dbReference>
<dbReference type="CDD" id="cd22393">
    <property type="entry name" value="KH-I_KRR1_rpt1"/>
    <property type="match status" value="1"/>
</dbReference>
<evidence type="ECO:0000256" key="5">
    <source>
        <dbReference type="ARBA" id="ARBA00022884"/>
    </source>
</evidence>
<dbReference type="GO" id="GO:0006364">
    <property type="term" value="P:rRNA processing"/>
    <property type="evidence" value="ECO:0007669"/>
    <property type="project" value="UniProtKB-KW"/>
</dbReference>
<dbReference type="GO" id="GO:0032040">
    <property type="term" value="C:small-subunit processome"/>
    <property type="evidence" value="ECO:0007669"/>
    <property type="project" value="TreeGrafter"/>
</dbReference>
<feature type="compositionally biased region" description="Basic and acidic residues" evidence="9">
    <location>
        <begin position="1"/>
        <end position="17"/>
    </location>
</feature>
<proteinExistence type="inferred from homology"/>
<feature type="domain" description="KRR1 small subunit processome component first KH" evidence="10">
    <location>
        <begin position="57"/>
        <end position="137"/>
    </location>
</feature>
<evidence type="ECO:0000256" key="9">
    <source>
        <dbReference type="SAM" id="MobiDB-lite"/>
    </source>
</evidence>
<comment type="caution">
    <text evidence="11">The sequence shown here is derived from an EMBL/GenBank/DDBJ whole genome shotgun (WGS) entry which is preliminary data.</text>
</comment>
<feature type="region of interest" description="Disordered" evidence="9">
    <location>
        <begin position="1"/>
        <end position="36"/>
    </location>
</feature>
<dbReference type="InterPro" id="IPR048550">
    <property type="entry name" value="KRR1-like_KH1_euk"/>
</dbReference>
<dbReference type="InterPro" id="IPR036612">
    <property type="entry name" value="KH_dom_type_1_sf"/>
</dbReference>
<keyword evidence="7" id="KW-0687">Ribonucleoprotein</keyword>